<evidence type="ECO:0000256" key="6">
    <source>
        <dbReference type="ARBA" id="ARBA00022833"/>
    </source>
</evidence>
<feature type="zinc finger region" description="dksA C4-type" evidence="10">
    <location>
        <begin position="398"/>
        <end position="422"/>
    </location>
</feature>
<keyword evidence="2" id="KW-0963">Cytoplasm</keyword>
<protein>
    <recommendedName>
        <fullName evidence="12">Zinc finger DksA/TraR C4-type domain-containing protein</fullName>
    </recommendedName>
</protein>
<evidence type="ECO:0000313" key="13">
    <source>
        <dbReference type="EMBL" id="KAB2341617.1"/>
    </source>
</evidence>
<dbReference type="InterPro" id="IPR000962">
    <property type="entry name" value="Znf_DskA_TraR"/>
</dbReference>
<evidence type="ECO:0000256" key="8">
    <source>
        <dbReference type="ARBA" id="ARBA00022960"/>
    </source>
</evidence>
<dbReference type="Pfam" id="PF06723">
    <property type="entry name" value="MreB_Mbl"/>
    <property type="match status" value="2"/>
</dbReference>
<feature type="region of interest" description="Disordered" evidence="11">
    <location>
        <begin position="52"/>
        <end position="84"/>
    </location>
</feature>
<dbReference type="EMBL" id="WBMT01000025">
    <property type="protein sequence ID" value="KAB2341617.1"/>
    <property type="molecule type" value="Genomic_DNA"/>
</dbReference>
<keyword evidence="3" id="KW-0479">Metal-binding</keyword>
<dbReference type="Proteomes" id="UP000468735">
    <property type="component" value="Unassembled WGS sequence"/>
</dbReference>
<dbReference type="GO" id="GO:0000902">
    <property type="term" value="P:cell morphogenesis"/>
    <property type="evidence" value="ECO:0007669"/>
    <property type="project" value="InterPro"/>
</dbReference>
<evidence type="ECO:0000256" key="5">
    <source>
        <dbReference type="ARBA" id="ARBA00022771"/>
    </source>
</evidence>
<dbReference type="Pfam" id="PF01258">
    <property type="entry name" value="zf-dskA_traR"/>
    <property type="match status" value="1"/>
</dbReference>
<dbReference type="GO" id="GO:0005524">
    <property type="term" value="F:ATP binding"/>
    <property type="evidence" value="ECO:0007669"/>
    <property type="project" value="UniProtKB-KW"/>
</dbReference>
<dbReference type="PANTHER" id="PTHR42749:SF1">
    <property type="entry name" value="CELL SHAPE-DETERMINING PROTEIN MREB"/>
    <property type="match status" value="1"/>
</dbReference>
<feature type="domain" description="Zinc finger DksA/TraR C4-type" evidence="12">
    <location>
        <begin position="393"/>
        <end position="423"/>
    </location>
</feature>
<dbReference type="PROSITE" id="PS51128">
    <property type="entry name" value="ZF_DKSA_2"/>
    <property type="match status" value="1"/>
</dbReference>
<keyword evidence="6" id="KW-0862">Zinc</keyword>
<feature type="compositionally biased region" description="Polar residues" evidence="11">
    <location>
        <begin position="1"/>
        <end position="23"/>
    </location>
</feature>
<dbReference type="InterPro" id="IPR056546">
    <property type="entry name" value="MreB_MamK-like"/>
</dbReference>
<dbReference type="InterPro" id="IPR004753">
    <property type="entry name" value="MreB"/>
</dbReference>
<keyword evidence="5" id="KW-0863">Zinc-finger</keyword>
<reference evidence="13 14" key="1">
    <citation type="submission" date="2019-09" db="EMBL/GenBank/DDBJ databases">
        <title>Actinomadura physcomitrii sp. nov., a novel actinomycete isolated from moss [Physcomitrium sphaericum (Ludw) Fuernr].</title>
        <authorList>
            <person name="Zhuang X."/>
            <person name="Liu C."/>
        </authorList>
    </citation>
    <scope>NUCLEOTIDE SEQUENCE [LARGE SCALE GENOMIC DNA]</scope>
    <source>
        <strain evidence="13 14">HMC1</strain>
    </source>
</reference>
<comment type="subcellular location">
    <subcellularLocation>
        <location evidence="1">Cytoplasm</location>
    </subcellularLocation>
</comment>
<evidence type="ECO:0000256" key="3">
    <source>
        <dbReference type="ARBA" id="ARBA00022723"/>
    </source>
</evidence>
<dbReference type="GO" id="GO:0008360">
    <property type="term" value="P:regulation of cell shape"/>
    <property type="evidence" value="ECO:0007669"/>
    <property type="project" value="UniProtKB-KW"/>
</dbReference>
<evidence type="ECO:0000313" key="14">
    <source>
        <dbReference type="Proteomes" id="UP000468735"/>
    </source>
</evidence>
<keyword evidence="14" id="KW-1185">Reference proteome</keyword>
<dbReference type="Gene3D" id="3.30.420.40">
    <property type="match status" value="2"/>
</dbReference>
<name>A0A6H9YDE7_9ACTN</name>
<dbReference type="PRINTS" id="PR01652">
    <property type="entry name" value="SHAPEPROTEIN"/>
</dbReference>
<dbReference type="AlphaFoldDB" id="A0A6H9YDE7"/>
<keyword evidence="4" id="KW-0547">Nucleotide-binding</keyword>
<comment type="caution">
    <text evidence="13">The sequence shown here is derived from an EMBL/GenBank/DDBJ whole genome shotgun (WGS) entry which is preliminary data.</text>
</comment>
<evidence type="ECO:0000256" key="11">
    <source>
        <dbReference type="SAM" id="MobiDB-lite"/>
    </source>
</evidence>
<dbReference type="GO" id="GO:0005737">
    <property type="term" value="C:cytoplasm"/>
    <property type="evidence" value="ECO:0007669"/>
    <property type="project" value="UniProtKB-SubCell"/>
</dbReference>
<dbReference type="SUPFAM" id="SSF53067">
    <property type="entry name" value="Actin-like ATPase domain"/>
    <property type="match status" value="1"/>
</dbReference>
<evidence type="ECO:0000256" key="2">
    <source>
        <dbReference type="ARBA" id="ARBA00022490"/>
    </source>
</evidence>
<dbReference type="PANTHER" id="PTHR42749">
    <property type="entry name" value="CELL SHAPE-DETERMINING PROTEIN MREB"/>
    <property type="match status" value="1"/>
</dbReference>
<dbReference type="Gene3D" id="1.20.120.910">
    <property type="entry name" value="DksA, coiled-coil domain"/>
    <property type="match status" value="1"/>
</dbReference>
<evidence type="ECO:0000256" key="7">
    <source>
        <dbReference type="ARBA" id="ARBA00022840"/>
    </source>
</evidence>
<sequence length="440" mass="47183">MLLISPSDTTISDTGPQPDSQSGPYAALDLGSSRIRVSVPAHQVMIDRPSSMSLSAPAPVRRARRRRDWPTTRRGGAEGGRSARVHPIEHGVVTDAQRCAQLVGWTLAEAAVLSLPREILLAVPVAATRGDLRRAVSAVHAAADCPVRTVQAPLAAAIGAGRPVTDRCPHLVMDIGAGIVELAVIMRGRVSLARFVQYLPEHSPGHPGPRLPRYVCAQLAAELQQMLDDLPVRLRVQARAQGLALTGGGALLPSLPGWVTAQLAMTVHIAPDPAHATIRGLARICSAPAAVRTSLAPQVYELPAPVAGTDREKRRSSMPLDARDHLSSVQLQALREQLLGQLLRRSLELDQLLTTLRYRPGPAADRTTLYAQITRAEAHTSHLQQALERMRTGDYGHCRSCDGPIAFGLLKLRPLARQCLRCPQKEPAAGQAETTGRAPG</sequence>
<dbReference type="InterPro" id="IPR043129">
    <property type="entry name" value="ATPase_NBD"/>
</dbReference>
<gene>
    <name evidence="13" type="ORF">F8566_41540</name>
</gene>
<evidence type="ECO:0000256" key="9">
    <source>
        <dbReference type="ARBA" id="ARBA00023458"/>
    </source>
</evidence>
<evidence type="ECO:0000256" key="1">
    <source>
        <dbReference type="ARBA" id="ARBA00004496"/>
    </source>
</evidence>
<proteinExistence type="inferred from homology"/>
<comment type="similarity">
    <text evidence="9">Belongs to the FtsA/MreB family.</text>
</comment>
<evidence type="ECO:0000259" key="12">
    <source>
        <dbReference type="Pfam" id="PF01258"/>
    </source>
</evidence>
<organism evidence="13 14">
    <name type="scientific">Actinomadura rudentiformis</name>
    <dbReference type="NCBI Taxonomy" id="359158"/>
    <lineage>
        <taxon>Bacteria</taxon>
        <taxon>Bacillati</taxon>
        <taxon>Actinomycetota</taxon>
        <taxon>Actinomycetes</taxon>
        <taxon>Streptosporangiales</taxon>
        <taxon>Thermomonosporaceae</taxon>
        <taxon>Actinomadura</taxon>
    </lineage>
</organism>
<accession>A0A6H9YDE7</accession>
<keyword evidence="8" id="KW-0133">Cell shape</keyword>
<keyword evidence="7" id="KW-0067">ATP-binding</keyword>
<feature type="region of interest" description="Disordered" evidence="11">
    <location>
        <begin position="1"/>
        <end position="26"/>
    </location>
</feature>
<evidence type="ECO:0000256" key="4">
    <source>
        <dbReference type="ARBA" id="ARBA00022741"/>
    </source>
</evidence>
<evidence type="ECO:0000256" key="10">
    <source>
        <dbReference type="PROSITE-ProRule" id="PRU00510"/>
    </source>
</evidence>
<dbReference type="OrthoDB" id="3471776at2"/>